<dbReference type="GO" id="GO:0016787">
    <property type="term" value="F:hydrolase activity"/>
    <property type="evidence" value="ECO:0007669"/>
    <property type="project" value="UniProtKB-KW"/>
</dbReference>
<feature type="transmembrane region" description="Helical" evidence="1">
    <location>
        <begin position="20"/>
        <end position="39"/>
    </location>
</feature>
<evidence type="ECO:0000256" key="1">
    <source>
        <dbReference type="SAM" id="Phobius"/>
    </source>
</evidence>
<evidence type="ECO:0000313" key="4">
    <source>
        <dbReference type="Proteomes" id="UP000285317"/>
    </source>
</evidence>
<name>A0A3Q9UYV6_9MICO</name>
<keyword evidence="3" id="KW-0378">Hydrolase</keyword>
<dbReference type="KEGG" id="rfs:C1I64_10415"/>
<dbReference type="InterPro" id="IPR029059">
    <property type="entry name" value="AB_hydrolase_5"/>
</dbReference>
<keyword evidence="1" id="KW-0472">Membrane</keyword>
<sequence>MSAGAARATSARRRRRPLRIVLVSLGALVAVAVLGFLTWSSIVMGPDPEALARVDADPAVAVERTDTAIVLTPRDDAGTDLDGVGLVFVPGAKVDAASYEATLAPLVEEGASVVITRPILNLAFFDLRSLESFTAQADGVDEWLVGGHSLGGVKACQWGEDPEVAGLVLLGSYCANDLSASGLPVLSVSGSEDGLSTPEKVSAASDQLPADARFVEIDGTNHADFGWYGPQPGDGTATISHEEADAQIAEALLAFAGERG</sequence>
<gene>
    <name evidence="3" type="ORF">C1I64_10415</name>
</gene>
<keyword evidence="1" id="KW-1133">Transmembrane helix</keyword>
<reference evidence="3 4" key="1">
    <citation type="submission" date="2018-03" db="EMBL/GenBank/DDBJ databases">
        <title>Bacteriophage NCPPB3778 and a type I-E CRISPR drive the evolution of the US Biological Select Agent, Rathayibacter toxicus.</title>
        <authorList>
            <person name="Davis E.W.II."/>
            <person name="Tabima J.F."/>
            <person name="Weisberg A.J."/>
            <person name="Dantas Lopes L."/>
            <person name="Wiseman M.S."/>
            <person name="Wiseman M.S."/>
            <person name="Pupko T."/>
            <person name="Belcher M.S."/>
            <person name="Sechler A.J."/>
            <person name="Tancos M.A."/>
            <person name="Schroeder B.K."/>
            <person name="Murray T.D."/>
            <person name="Luster D.G."/>
            <person name="Schneider W.L."/>
            <person name="Rogers E."/>
            <person name="Andreote F.D."/>
            <person name="Grunwald N.J."/>
            <person name="Putnam M.L."/>
            <person name="Chang J.H."/>
        </authorList>
    </citation>
    <scope>NUCLEOTIDE SEQUENCE [LARGE SCALE GENOMIC DNA]</scope>
    <source>
        <strain evidence="3 4">DSM 15932</strain>
    </source>
</reference>
<proteinExistence type="predicted"/>
<evidence type="ECO:0000313" key="3">
    <source>
        <dbReference type="EMBL" id="AZZ52421.1"/>
    </source>
</evidence>
<dbReference type="EMBL" id="CP028137">
    <property type="protein sequence ID" value="AZZ52421.1"/>
    <property type="molecule type" value="Genomic_DNA"/>
</dbReference>
<dbReference type="InterPro" id="IPR029058">
    <property type="entry name" value="AB_hydrolase_fold"/>
</dbReference>
<dbReference type="Gene3D" id="3.40.50.1820">
    <property type="entry name" value="alpha/beta hydrolase"/>
    <property type="match status" value="1"/>
</dbReference>
<accession>A0A3Q9UYV6</accession>
<dbReference type="Proteomes" id="UP000285317">
    <property type="component" value="Chromosome"/>
</dbReference>
<dbReference type="RefSeq" id="WP_127887147.1">
    <property type="nucleotide sequence ID" value="NZ_CP028137.1"/>
</dbReference>
<keyword evidence="1" id="KW-0812">Transmembrane</keyword>
<organism evidence="3 4">
    <name type="scientific">Rathayibacter festucae DSM 15932</name>
    <dbReference type="NCBI Taxonomy" id="1328866"/>
    <lineage>
        <taxon>Bacteria</taxon>
        <taxon>Bacillati</taxon>
        <taxon>Actinomycetota</taxon>
        <taxon>Actinomycetes</taxon>
        <taxon>Micrococcales</taxon>
        <taxon>Microbacteriaceae</taxon>
        <taxon>Rathayibacter</taxon>
    </lineage>
</organism>
<dbReference type="SUPFAM" id="SSF53474">
    <property type="entry name" value="alpha/beta-Hydrolases"/>
    <property type="match status" value="1"/>
</dbReference>
<dbReference type="Pfam" id="PF12695">
    <property type="entry name" value="Abhydrolase_5"/>
    <property type="match status" value="1"/>
</dbReference>
<protein>
    <submittedName>
        <fullName evidence="3">Alpha/beta hydrolase</fullName>
    </submittedName>
</protein>
<feature type="domain" description="Alpha/beta hydrolase fold-5" evidence="2">
    <location>
        <begin position="86"/>
        <end position="243"/>
    </location>
</feature>
<dbReference type="AlphaFoldDB" id="A0A3Q9UYV6"/>
<evidence type="ECO:0000259" key="2">
    <source>
        <dbReference type="Pfam" id="PF12695"/>
    </source>
</evidence>